<accession>A0A7J7JE10</accession>
<protein>
    <submittedName>
        <fullName evidence="4">MRpL48</fullName>
    </submittedName>
</protein>
<dbReference type="InterPro" id="IPR027487">
    <property type="entry name" value="Ribosomal_mL48"/>
</dbReference>
<dbReference type="PANTHER" id="PTHR13473:SF0">
    <property type="entry name" value="LARGE RIBOSOMAL SUBUNIT PROTEIN ML48"/>
    <property type="match status" value="1"/>
</dbReference>
<dbReference type="InterPro" id="IPR027486">
    <property type="entry name" value="Ribosomal_uS10_dom"/>
</dbReference>
<feature type="domain" description="Small ribosomal subunit protein uS10" evidence="3">
    <location>
        <begin position="83"/>
        <end position="175"/>
    </location>
</feature>
<gene>
    <name evidence="4" type="ORF">EB796_017336</name>
</gene>
<reference evidence="4" key="1">
    <citation type="submission" date="2020-06" db="EMBL/GenBank/DDBJ databases">
        <title>Draft genome of Bugula neritina, a colonial animal packing powerful symbionts and potential medicines.</title>
        <authorList>
            <person name="Rayko M."/>
        </authorList>
    </citation>
    <scope>NUCLEOTIDE SEQUENCE [LARGE SCALE GENOMIC DNA]</scope>
    <source>
        <strain evidence="4">Kwan_BN1</strain>
    </source>
</reference>
<evidence type="ECO:0000256" key="2">
    <source>
        <dbReference type="ARBA" id="ARBA00023274"/>
    </source>
</evidence>
<sequence>MNMSMTILRQLKSSGIPIRLLTSPSLSTSHIAAVKLHQHCLQCRLIHKVHRPMKYKPEPVNPLYEDPELNVMPEREEYDELWLHVRGYDFAPVESYARFLHRFTLNLDQSATQDAVPPRTWDIATFKPRSELSDHEYKLKKFHRLIKVSGLPNNIISLMVDMATRHLPAGVELTVGEPDEELIEFMYVPDADLIALKKELEDVENQDL</sequence>
<dbReference type="SUPFAM" id="SSF54999">
    <property type="entry name" value="Ribosomal protein S10"/>
    <property type="match status" value="1"/>
</dbReference>
<comment type="caution">
    <text evidence="4">The sequence shown here is derived from an EMBL/GenBank/DDBJ whole genome shotgun (WGS) entry which is preliminary data.</text>
</comment>
<organism evidence="4 5">
    <name type="scientific">Bugula neritina</name>
    <name type="common">Brown bryozoan</name>
    <name type="synonym">Sertularia neritina</name>
    <dbReference type="NCBI Taxonomy" id="10212"/>
    <lineage>
        <taxon>Eukaryota</taxon>
        <taxon>Metazoa</taxon>
        <taxon>Spiralia</taxon>
        <taxon>Lophotrochozoa</taxon>
        <taxon>Bryozoa</taxon>
        <taxon>Gymnolaemata</taxon>
        <taxon>Cheilostomatida</taxon>
        <taxon>Flustrina</taxon>
        <taxon>Buguloidea</taxon>
        <taxon>Bugulidae</taxon>
        <taxon>Bugula</taxon>
    </lineage>
</organism>
<name>A0A7J7JE10_BUGNE</name>
<keyword evidence="2" id="KW-0687">Ribonucleoprotein</keyword>
<dbReference type="InterPro" id="IPR036838">
    <property type="entry name" value="Ribosomal_uS10_dom_sf"/>
</dbReference>
<dbReference type="OrthoDB" id="5984298at2759"/>
<evidence type="ECO:0000259" key="3">
    <source>
        <dbReference type="Pfam" id="PF00338"/>
    </source>
</evidence>
<dbReference type="AlphaFoldDB" id="A0A7J7JE10"/>
<evidence type="ECO:0000313" key="4">
    <source>
        <dbReference type="EMBL" id="KAF6024335.1"/>
    </source>
</evidence>
<keyword evidence="1" id="KW-0689">Ribosomal protein</keyword>
<dbReference type="EMBL" id="VXIV02002587">
    <property type="protein sequence ID" value="KAF6024335.1"/>
    <property type="molecule type" value="Genomic_DNA"/>
</dbReference>
<keyword evidence="5" id="KW-1185">Reference proteome</keyword>
<evidence type="ECO:0000313" key="5">
    <source>
        <dbReference type="Proteomes" id="UP000593567"/>
    </source>
</evidence>
<dbReference type="Pfam" id="PF00338">
    <property type="entry name" value="Ribosomal_S10"/>
    <property type="match status" value="1"/>
</dbReference>
<proteinExistence type="predicted"/>
<evidence type="ECO:0000256" key="1">
    <source>
        <dbReference type="ARBA" id="ARBA00022980"/>
    </source>
</evidence>
<dbReference type="PANTHER" id="PTHR13473">
    <property type="entry name" value="MITOCHONDRIAL RIBOSOMAL PROTEIN L48"/>
    <property type="match status" value="1"/>
</dbReference>
<dbReference type="GO" id="GO:1990904">
    <property type="term" value="C:ribonucleoprotein complex"/>
    <property type="evidence" value="ECO:0007669"/>
    <property type="project" value="UniProtKB-KW"/>
</dbReference>
<dbReference type="Proteomes" id="UP000593567">
    <property type="component" value="Unassembled WGS sequence"/>
</dbReference>
<dbReference type="GO" id="GO:0005761">
    <property type="term" value="C:mitochondrial ribosome"/>
    <property type="evidence" value="ECO:0007669"/>
    <property type="project" value="InterPro"/>
</dbReference>